<protein>
    <submittedName>
        <fullName evidence="3">Aspartate carbamoyltransferase</fullName>
    </submittedName>
</protein>
<evidence type="ECO:0000313" key="4">
    <source>
        <dbReference type="Proteomes" id="UP000078476"/>
    </source>
</evidence>
<dbReference type="Proteomes" id="UP000078476">
    <property type="component" value="Unassembled WGS sequence"/>
</dbReference>
<feature type="signal peptide" evidence="2">
    <location>
        <begin position="1"/>
        <end position="20"/>
    </location>
</feature>
<evidence type="ECO:0000256" key="1">
    <source>
        <dbReference type="SAM" id="MobiDB-lite"/>
    </source>
</evidence>
<sequence length="192" mass="21279">MMKITLLMFVMLLSATTAYAEPSGNTQRQEEVAVRGRHVMPFDLEKTLHIFEKTPQGGLQQVIAKDAGDSEQINLIRRHLAQLAKRFTAGDFAGPRRIHGDTMPGVQALANAGGKVRFVYQELANGAEIEYVAEDSALIDAIHQYFDAQLNDHARHAVDSKTKQCLHDTHQPQSSMPSQQGQHDAESTDSQE</sequence>
<feature type="chain" id="PRO_5008068800" evidence="2">
    <location>
        <begin position="21"/>
        <end position="192"/>
    </location>
</feature>
<name>A0A177N694_9GAMM</name>
<dbReference type="GO" id="GO:0016740">
    <property type="term" value="F:transferase activity"/>
    <property type="evidence" value="ECO:0007669"/>
    <property type="project" value="UniProtKB-KW"/>
</dbReference>
<reference evidence="3 4" key="1">
    <citation type="submission" date="2016-03" db="EMBL/GenBank/DDBJ databases">
        <authorList>
            <person name="Ploux O."/>
        </authorList>
    </citation>
    <scope>NUCLEOTIDE SEQUENCE [LARGE SCALE GENOMIC DNA]</scope>
    <source>
        <strain evidence="3 4">R-45370</strain>
    </source>
</reference>
<feature type="region of interest" description="Disordered" evidence="1">
    <location>
        <begin position="159"/>
        <end position="192"/>
    </location>
</feature>
<organism evidence="3 4">
    <name type="scientific">Methylomonas lenta</name>
    <dbReference type="NCBI Taxonomy" id="980561"/>
    <lineage>
        <taxon>Bacteria</taxon>
        <taxon>Pseudomonadati</taxon>
        <taxon>Pseudomonadota</taxon>
        <taxon>Gammaproteobacteria</taxon>
        <taxon>Methylococcales</taxon>
        <taxon>Methylococcaceae</taxon>
        <taxon>Methylomonas</taxon>
    </lineage>
</organism>
<dbReference type="STRING" id="980561.A1359_13245"/>
<dbReference type="EMBL" id="LUUI01000127">
    <property type="protein sequence ID" value="OAI12739.1"/>
    <property type="molecule type" value="Genomic_DNA"/>
</dbReference>
<keyword evidence="2" id="KW-0732">Signal</keyword>
<keyword evidence="4" id="KW-1185">Reference proteome</keyword>
<keyword evidence="3" id="KW-0808">Transferase</keyword>
<proteinExistence type="predicted"/>
<comment type="caution">
    <text evidence="3">The sequence shown here is derived from an EMBL/GenBank/DDBJ whole genome shotgun (WGS) entry which is preliminary data.</text>
</comment>
<gene>
    <name evidence="3" type="ORF">A1359_13245</name>
</gene>
<dbReference type="AlphaFoldDB" id="A0A177N694"/>
<accession>A0A177N694</accession>
<evidence type="ECO:0000256" key="2">
    <source>
        <dbReference type="SAM" id="SignalP"/>
    </source>
</evidence>
<evidence type="ECO:0000313" key="3">
    <source>
        <dbReference type="EMBL" id="OAI12739.1"/>
    </source>
</evidence>
<feature type="compositionally biased region" description="Low complexity" evidence="1">
    <location>
        <begin position="171"/>
        <end position="182"/>
    </location>
</feature>
<feature type="compositionally biased region" description="Basic and acidic residues" evidence="1">
    <location>
        <begin position="159"/>
        <end position="170"/>
    </location>
</feature>